<evidence type="ECO:0000256" key="6">
    <source>
        <dbReference type="ARBA" id="ARBA00037281"/>
    </source>
</evidence>
<keyword evidence="2" id="KW-1003">Cell membrane</keyword>
<evidence type="ECO:0000256" key="3">
    <source>
        <dbReference type="ARBA" id="ARBA00022676"/>
    </source>
</evidence>
<dbReference type="GO" id="GO:0016757">
    <property type="term" value="F:glycosyltransferase activity"/>
    <property type="evidence" value="ECO:0007669"/>
    <property type="project" value="UniProtKB-KW"/>
</dbReference>
<keyword evidence="5" id="KW-0472">Membrane</keyword>
<dbReference type="PANTHER" id="PTHR43646">
    <property type="entry name" value="GLYCOSYLTRANSFERASE"/>
    <property type="match status" value="1"/>
</dbReference>
<sequence length="232" mass="24921">MTPRHVIVAIPAHNEQDHLPRCLTHLTKATTQAHTHTGITCTTVIALDGCTDTTPTIARSYGALTTTLNAHNVGAARHSAICTAIATLDPHLLAAPEHIWIANTDADTLVPPHWIRAQLTLASNGADLITGTVEPTPHTNPTLLNTWHAQHNLTETHPYIHGANLGIRASTYLQLGGFPTITLHEDSTLVEHARTAGAHIISTDTTRVRTSSRLHSKVDAGFAGYLRNITTS</sequence>
<dbReference type="InterPro" id="IPR029044">
    <property type="entry name" value="Nucleotide-diphossugar_trans"/>
</dbReference>
<feature type="domain" description="Glycosyltransferase 2-like" evidence="10">
    <location>
        <begin position="8"/>
        <end position="136"/>
    </location>
</feature>
<evidence type="ECO:0000256" key="4">
    <source>
        <dbReference type="ARBA" id="ARBA00022679"/>
    </source>
</evidence>
<evidence type="ECO:0000313" key="12">
    <source>
        <dbReference type="Proteomes" id="UP000242637"/>
    </source>
</evidence>
<dbReference type="GeneID" id="63459107"/>
<dbReference type="STRING" id="1121387.GCA_000429885_01230"/>
<comment type="similarity">
    <text evidence="8">Belongs to the glycosyltransferase 2 family. CrtQ subfamily.</text>
</comment>
<dbReference type="InterPro" id="IPR001173">
    <property type="entry name" value="Glyco_trans_2-like"/>
</dbReference>
<dbReference type="Gene3D" id="3.90.550.10">
    <property type="entry name" value="Spore Coat Polysaccharide Biosynthesis Protein SpsA, Chain A"/>
    <property type="match status" value="1"/>
</dbReference>
<evidence type="ECO:0000256" key="1">
    <source>
        <dbReference type="ARBA" id="ARBA00004236"/>
    </source>
</evidence>
<dbReference type="PANTHER" id="PTHR43646:SF2">
    <property type="entry name" value="GLYCOSYLTRANSFERASE 2-LIKE DOMAIN-CONTAINING PROTEIN"/>
    <property type="match status" value="1"/>
</dbReference>
<accession>A0A239VDD5</accession>
<evidence type="ECO:0000313" key="11">
    <source>
        <dbReference type="EMBL" id="SNV19919.1"/>
    </source>
</evidence>
<keyword evidence="3" id="KW-0328">Glycosyltransferase</keyword>
<comment type="pathway">
    <text evidence="7">Carotenoid biosynthesis; staphyloxanthin biosynthesis; staphyloxanthin from farnesyl diphosphate: step 4/5.</text>
</comment>
<proteinExistence type="inferred from homology"/>
<dbReference type="KEGG" id="dco:SAMEA4475696_0857"/>
<organism evidence="11 12">
    <name type="scientific">Dermatophilus congolensis</name>
    <dbReference type="NCBI Taxonomy" id="1863"/>
    <lineage>
        <taxon>Bacteria</taxon>
        <taxon>Bacillati</taxon>
        <taxon>Actinomycetota</taxon>
        <taxon>Actinomycetes</taxon>
        <taxon>Micrococcales</taxon>
        <taxon>Dermatophilaceae</taxon>
        <taxon>Dermatophilus</taxon>
    </lineage>
</organism>
<evidence type="ECO:0000259" key="10">
    <source>
        <dbReference type="Pfam" id="PF00535"/>
    </source>
</evidence>
<name>A0A239VDD5_9MICO</name>
<dbReference type="RefSeq" id="WP_028327174.1">
    <property type="nucleotide sequence ID" value="NZ_JAAFNI010000001.1"/>
</dbReference>
<dbReference type="EMBL" id="LT906453">
    <property type="protein sequence ID" value="SNV19919.1"/>
    <property type="molecule type" value="Genomic_DNA"/>
</dbReference>
<dbReference type="Pfam" id="PF00535">
    <property type="entry name" value="Glycos_transf_2"/>
    <property type="match status" value="1"/>
</dbReference>
<comment type="subcellular location">
    <subcellularLocation>
        <location evidence="1">Cell membrane</location>
    </subcellularLocation>
</comment>
<gene>
    <name evidence="11" type="ORF">SAMEA4475696_00857</name>
</gene>
<dbReference type="SUPFAM" id="SSF53448">
    <property type="entry name" value="Nucleotide-diphospho-sugar transferases"/>
    <property type="match status" value="1"/>
</dbReference>
<evidence type="ECO:0000256" key="5">
    <source>
        <dbReference type="ARBA" id="ARBA00023136"/>
    </source>
</evidence>
<dbReference type="AlphaFoldDB" id="A0A239VDD5"/>
<keyword evidence="4 11" id="KW-0808">Transferase</keyword>
<dbReference type="GO" id="GO:0005886">
    <property type="term" value="C:plasma membrane"/>
    <property type="evidence" value="ECO:0007669"/>
    <property type="project" value="UniProtKB-SubCell"/>
</dbReference>
<evidence type="ECO:0000256" key="8">
    <source>
        <dbReference type="ARBA" id="ARBA00038120"/>
    </source>
</evidence>
<evidence type="ECO:0000256" key="7">
    <source>
        <dbReference type="ARBA" id="ARBA00037904"/>
    </source>
</evidence>
<evidence type="ECO:0000256" key="9">
    <source>
        <dbReference type="ARBA" id="ARBA00040345"/>
    </source>
</evidence>
<dbReference type="OrthoDB" id="9777873at2"/>
<dbReference type="Proteomes" id="UP000242637">
    <property type="component" value="Chromosome 1"/>
</dbReference>
<evidence type="ECO:0000256" key="2">
    <source>
        <dbReference type="ARBA" id="ARBA00022475"/>
    </source>
</evidence>
<protein>
    <recommendedName>
        <fullName evidence="9">4,4'-diaponeurosporenoate glycosyltransferase</fullName>
    </recommendedName>
</protein>
<keyword evidence="12" id="KW-1185">Reference proteome</keyword>
<reference evidence="11 12" key="1">
    <citation type="submission" date="2017-06" db="EMBL/GenBank/DDBJ databases">
        <authorList>
            <consortium name="Pathogen Informatics"/>
        </authorList>
    </citation>
    <scope>NUCLEOTIDE SEQUENCE [LARGE SCALE GENOMIC DNA]</scope>
    <source>
        <strain evidence="11 12">NCTC13039</strain>
    </source>
</reference>
<comment type="function">
    <text evidence="6">Catalyzes the glycosylation of 4,4'-diaponeurosporenoate, i.e. the esterification of glucose at the C1'' position with the carboxyl group of 4,4'-diaponeurosporenic acid, to form glycosyl-4,4'-diaponeurosporenoate. This is a step in the biosynthesis of staphyloxanthin, an orange pigment present in most staphylococci strains.</text>
</comment>